<dbReference type="AlphaFoldDB" id="A0A3P7P8S6"/>
<feature type="region of interest" description="Disordered" evidence="1">
    <location>
        <begin position="196"/>
        <end position="216"/>
    </location>
</feature>
<reference evidence="2 3" key="1">
    <citation type="submission" date="2018-11" db="EMBL/GenBank/DDBJ databases">
        <authorList>
            <consortium name="Pathogen Informatics"/>
        </authorList>
    </citation>
    <scope>NUCLEOTIDE SEQUENCE [LARGE SCALE GENOMIC DNA]</scope>
</reference>
<evidence type="ECO:0000313" key="2">
    <source>
        <dbReference type="EMBL" id="VDN16462.1"/>
    </source>
</evidence>
<evidence type="ECO:0000256" key="1">
    <source>
        <dbReference type="SAM" id="MobiDB-lite"/>
    </source>
</evidence>
<protein>
    <submittedName>
        <fullName evidence="2">Uncharacterized protein</fullName>
    </submittedName>
</protein>
<dbReference type="OrthoDB" id="10522339at2759"/>
<organism evidence="2 3">
    <name type="scientific">Dibothriocephalus latus</name>
    <name type="common">Fish tapeworm</name>
    <name type="synonym">Diphyllobothrium latum</name>
    <dbReference type="NCBI Taxonomy" id="60516"/>
    <lineage>
        <taxon>Eukaryota</taxon>
        <taxon>Metazoa</taxon>
        <taxon>Spiralia</taxon>
        <taxon>Lophotrochozoa</taxon>
        <taxon>Platyhelminthes</taxon>
        <taxon>Cestoda</taxon>
        <taxon>Eucestoda</taxon>
        <taxon>Diphyllobothriidea</taxon>
        <taxon>Diphyllobothriidae</taxon>
        <taxon>Dibothriocephalus</taxon>
    </lineage>
</organism>
<sequence length="239" mass="27596">MMTNVSHSELLPGTRIFSSISNLFGREALRSARRWETFALRESSTYAQIRFMHRPPVNTELARRKELKHGRDMIRVILQDCHARLRKLRQRIDEEKTKCFGFMGENDHVRHLKNSEPTMICVIVPADKERSTVVLDRTDYIRKAHILLDDRQSYVPCKSNPMKTLTREINTTLLAMENSGAILPIDRRMARAQKGPWPASMVSPRCIKRPTPPANHISQRNSNLRIGKVAVPTAQTLYR</sequence>
<gene>
    <name evidence="2" type="ORF">DILT_LOCUS12293</name>
</gene>
<keyword evidence="3" id="KW-1185">Reference proteome</keyword>
<dbReference type="Proteomes" id="UP000281553">
    <property type="component" value="Unassembled WGS sequence"/>
</dbReference>
<evidence type="ECO:0000313" key="3">
    <source>
        <dbReference type="Proteomes" id="UP000281553"/>
    </source>
</evidence>
<proteinExistence type="predicted"/>
<name>A0A3P7P8S6_DIBLA</name>
<dbReference type="EMBL" id="UYRU01065906">
    <property type="protein sequence ID" value="VDN16462.1"/>
    <property type="molecule type" value="Genomic_DNA"/>
</dbReference>
<accession>A0A3P7P8S6</accession>